<protein>
    <submittedName>
        <fullName evidence="4">Mitogen-activated protein kinase 7-like</fullName>
    </submittedName>
</protein>
<dbReference type="RefSeq" id="XP_032834156.1">
    <property type="nucleotide sequence ID" value="XM_032978265.1"/>
</dbReference>
<dbReference type="KEGG" id="pmrn:116956563"/>
<proteinExistence type="predicted"/>
<dbReference type="AlphaFoldDB" id="A0AAJ7XH17"/>
<evidence type="ECO:0000313" key="4">
    <source>
        <dbReference type="RefSeq" id="XP_032834156.1"/>
    </source>
</evidence>
<organism evidence="3 4">
    <name type="scientific">Petromyzon marinus</name>
    <name type="common">Sea lamprey</name>
    <dbReference type="NCBI Taxonomy" id="7757"/>
    <lineage>
        <taxon>Eukaryota</taxon>
        <taxon>Metazoa</taxon>
        <taxon>Chordata</taxon>
        <taxon>Craniata</taxon>
        <taxon>Vertebrata</taxon>
        <taxon>Cyclostomata</taxon>
        <taxon>Hyperoartia</taxon>
        <taxon>Petromyzontiformes</taxon>
        <taxon>Petromyzontidae</taxon>
        <taxon>Petromyzon</taxon>
    </lineage>
</organism>
<dbReference type="InterPro" id="IPR050617">
    <property type="entry name" value="E3_ligase_FN3/SPRY"/>
</dbReference>
<dbReference type="PANTHER" id="PTHR24099">
    <property type="entry name" value="E3 UBIQUITIN-PROTEIN LIGASE TRIM36-RELATED"/>
    <property type="match status" value="1"/>
</dbReference>
<evidence type="ECO:0000259" key="2">
    <source>
        <dbReference type="PROSITE" id="PS50188"/>
    </source>
</evidence>
<feature type="compositionally biased region" description="Pro residues" evidence="1">
    <location>
        <begin position="241"/>
        <end position="250"/>
    </location>
</feature>
<dbReference type="SMART" id="SM00449">
    <property type="entry name" value="SPRY"/>
    <property type="match status" value="1"/>
</dbReference>
<dbReference type="PANTHER" id="PTHR24099:SF16">
    <property type="entry name" value="E3 UBIQUITIN-PROTEIN LIGASE MIDLINE-1-LIKE ISOFORM X1"/>
    <property type="match status" value="1"/>
</dbReference>
<keyword evidence="3" id="KW-1185">Reference proteome</keyword>
<gene>
    <name evidence="4" type="primary">LOC116956563</name>
</gene>
<feature type="compositionally biased region" description="Pro residues" evidence="1">
    <location>
        <begin position="292"/>
        <end position="301"/>
    </location>
</feature>
<dbReference type="Gene3D" id="2.60.120.920">
    <property type="match status" value="1"/>
</dbReference>
<sequence length="507" mass="54302">MDLRAEEARSRLLGKYEELLRAISAERDEALRATDRERDRGLAQAARGLARCQEALGGVRAALAAVARLEGTRGHAAFLLKCTQEWQSIAEFVATPMDPPQGPSLSLVTVVPLERRLDEMLASCGASRATAAASSPSSRPCVAAGPPMASGAASQQQQQHRPPSSSSSSFSSSSSAVREKLNQLMLNPGPPSTRPAAAPPPSSPPGPRAPMQHQRAFPAAPPMPGEAPASDGRPPRMVPREPQPPLPPQRPAAAPDEDYVIPLGPSEPSPPPPLLPRVAVGQNQNRNQRPRLPVPAKPQPEQPQGVASGFDVAKPPSRNDLIMNYGFSPTLNPNSASPRLQLSRDLRSAKRVAYPQQLAPHAERFDSCPQVLAAQSQFSGRRYWEVKVEWARWCTVGVAYGSAPRKGPSDSCGLGAAPAVSWCLEKDREACVARHNGARVPGGGARANRNLRTVGVFLDWDAGILAFYDADCMELLHAFQHSFTEPLYPALGINRNDDSVMVLNLGS</sequence>
<reference evidence="4" key="1">
    <citation type="submission" date="2025-08" db="UniProtKB">
        <authorList>
            <consortium name="RefSeq"/>
        </authorList>
    </citation>
    <scope>IDENTIFICATION</scope>
    <source>
        <tissue evidence="4">Sperm</tissue>
    </source>
</reference>
<dbReference type="Proteomes" id="UP001318040">
    <property type="component" value="Chromosome 66"/>
</dbReference>
<feature type="compositionally biased region" description="Low complexity" evidence="1">
    <location>
        <begin position="129"/>
        <end position="176"/>
    </location>
</feature>
<feature type="compositionally biased region" description="Pro residues" evidence="1">
    <location>
        <begin position="265"/>
        <end position="275"/>
    </location>
</feature>
<dbReference type="Pfam" id="PF00622">
    <property type="entry name" value="SPRY"/>
    <property type="match status" value="1"/>
</dbReference>
<dbReference type="InterPro" id="IPR006574">
    <property type="entry name" value="PRY"/>
</dbReference>
<feature type="region of interest" description="Disordered" evidence="1">
    <location>
        <begin position="129"/>
        <end position="311"/>
    </location>
</feature>
<evidence type="ECO:0000256" key="1">
    <source>
        <dbReference type="SAM" id="MobiDB-lite"/>
    </source>
</evidence>
<dbReference type="InterPro" id="IPR003879">
    <property type="entry name" value="Butyrophylin_SPRY"/>
</dbReference>
<dbReference type="Pfam" id="PF13765">
    <property type="entry name" value="PRY"/>
    <property type="match status" value="1"/>
</dbReference>
<dbReference type="PRINTS" id="PR01407">
    <property type="entry name" value="BUTYPHLNCDUF"/>
</dbReference>
<dbReference type="InterPro" id="IPR043136">
    <property type="entry name" value="B30.2/SPRY_sf"/>
</dbReference>
<dbReference type="SUPFAM" id="SSF49899">
    <property type="entry name" value="Concanavalin A-like lectins/glucanases"/>
    <property type="match status" value="1"/>
</dbReference>
<accession>A0AAJ7XH17</accession>
<dbReference type="InterPro" id="IPR003877">
    <property type="entry name" value="SPRY_dom"/>
</dbReference>
<evidence type="ECO:0000313" key="3">
    <source>
        <dbReference type="Proteomes" id="UP001318040"/>
    </source>
</evidence>
<dbReference type="SMART" id="SM00589">
    <property type="entry name" value="PRY"/>
    <property type="match status" value="1"/>
</dbReference>
<dbReference type="PROSITE" id="PS50188">
    <property type="entry name" value="B302_SPRY"/>
    <property type="match status" value="1"/>
</dbReference>
<name>A0AAJ7XH17_PETMA</name>
<dbReference type="InterPro" id="IPR001870">
    <property type="entry name" value="B30.2/SPRY"/>
</dbReference>
<feature type="domain" description="B30.2/SPRY" evidence="2">
    <location>
        <begin position="309"/>
        <end position="507"/>
    </location>
</feature>
<dbReference type="InterPro" id="IPR013320">
    <property type="entry name" value="ConA-like_dom_sf"/>
</dbReference>
<feature type="compositionally biased region" description="Pro residues" evidence="1">
    <location>
        <begin position="188"/>
        <end position="208"/>
    </location>
</feature>